<protein>
    <submittedName>
        <fullName evidence="1">Uncharacterized protein</fullName>
    </submittedName>
</protein>
<reference evidence="1" key="1">
    <citation type="submission" date="2014-10" db="EMBL/GenBank/DDBJ databases">
        <title>Massilia sp. genome.</title>
        <authorList>
            <person name="Xu B."/>
            <person name="Dai L."/>
            <person name="Huang Z."/>
        </authorList>
    </citation>
    <scope>NUCLEOTIDE SEQUENCE [LARGE SCALE GENOMIC DNA]</scope>
    <source>
        <strain evidence="1">CFS-1</strain>
    </source>
</reference>
<dbReference type="RefSeq" id="WP_221176143.1">
    <property type="nucleotide sequence ID" value="NZ_JSAB01000054.1"/>
</dbReference>
<evidence type="ECO:0000313" key="2">
    <source>
        <dbReference type="Proteomes" id="UP000283254"/>
    </source>
</evidence>
<organism evidence="1 2">
    <name type="scientific">Massilia aurea</name>
    <dbReference type="NCBI Taxonomy" id="373040"/>
    <lineage>
        <taxon>Bacteria</taxon>
        <taxon>Pseudomonadati</taxon>
        <taxon>Pseudomonadota</taxon>
        <taxon>Betaproteobacteria</taxon>
        <taxon>Burkholderiales</taxon>
        <taxon>Oxalobacteraceae</taxon>
        <taxon>Telluria group</taxon>
        <taxon>Massilia</taxon>
    </lineage>
</organism>
<sequence length="323" mass="36209">MTPQTEAHIWSAQALFYKALIYSERMANAETESAERAFWSAAMLELLARATLSNISPILLADEKNWRNLSFALGKHPTTKRFNPVSIGIKEVLVRLNELEPRITSEITNFCASHFDKRNSELHSGEFAFANYRSSTWLPKFYHAAEVFLVCLNKSIEDLFSEVDHIRGLIDSLSDQAAQSVTSDISAYKKVWSDKSADDKTVSEQRAKVWSSRHTGHRVQCPACSCDALIYGTPAGMVTTRADEDGIEQKQGQLPASFECIACGLRITGYSKLAACSLGDMFTETTRFEPSEFYGLFTEADIESAVDEAERNLKNHFEPDFND</sequence>
<dbReference type="EMBL" id="JSAB01000054">
    <property type="protein sequence ID" value="RNF31619.1"/>
    <property type="molecule type" value="Genomic_DNA"/>
</dbReference>
<name>A0A422QNM4_9BURK</name>
<dbReference type="AlphaFoldDB" id="A0A422QNM4"/>
<proteinExistence type="predicted"/>
<comment type="caution">
    <text evidence="1">The sequence shown here is derived from an EMBL/GenBank/DDBJ whole genome shotgun (WGS) entry which is preliminary data.</text>
</comment>
<dbReference type="Proteomes" id="UP000283254">
    <property type="component" value="Unassembled WGS sequence"/>
</dbReference>
<accession>A0A422QNM4</accession>
<keyword evidence="2" id="KW-1185">Reference proteome</keyword>
<gene>
    <name evidence="1" type="ORF">NM04_06370</name>
</gene>
<evidence type="ECO:0000313" key="1">
    <source>
        <dbReference type="EMBL" id="RNF31619.1"/>
    </source>
</evidence>